<dbReference type="GO" id="GO:0000981">
    <property type="term" value="F:DNA-binding transcription factor activity, RNA polymerase II-specific"/>
    <property type="evidence" value="ECO:0000318"/>
    <property type="project" value="GO_Central"/>
</dbReference>
<dbReference type="STRING" id="10228.B3RVR8"/>
<dbReference type="PANTHER" id="PTHR11949">
    <property type="entry name" value="INTERFERON REGULATORY FACTOR"/>
    <property type="match status" value="1"/>
</dbReference>
<dbReference type="InParanoid" id="B3RVR8"/>
<accession>B3RVR8</accession>
<dbReference type="GO" id="GO:0005634">
    <property type="term" value="C:nucleus"/>
    <property type="evidence" value="ECO:0000318"/>
    <property type="project" value="GO_Central"/>
</dbReference>
<dbReference type="KEGG" id="tad:TRIADDRAFT_63874"/>
<reference evidence="2 3" key="1">
    <citation type="journal article" date="2008" name="Nature">
        <title>The Trichoplax genome and the nature of placozoans.</title>
        <authorList>
            <person name="Srivastava M."/>
            <person name="Begovic E."/>
            <person name="Chapman J."/>
            <person name="Putnam N.H."/>
            <person name="Hellsten U."/>
            <person name="Kawashima T."/>
            <person name="Kuo A."/>
            <person name="Mitros T."/>
            <person name="Salamov A."/>
            <person name="Carpenter M.L."/>
            <person name="Signorovitch A.Y."/>
            <person name="Moreno M.A."/>
            <person name="Kamm K."/>
            <person name="Grimwood J."/>
            <person name="Schmutz J."/>
            <person name="Shapiro H."/>
            <person name="Grigoriev I.V."/>
            <person name="Buss L.W."/>
            <person name="Schierwater B."/>
            <person name="Dellaporta S.L."/>
            <person name="Rokhsar D.S."/>
        </authorList>
    </citation>
    <scope>NUCLEOTIDE SEQUENCE [LARGE SCALE GENOMIC DNA]</scope>
    <source>
        <strain evidence="2 3">Grell-BS-1999</strain>
    </source>
</reference>
<dbReference type="SUPFAM" id="SSF46785">
    <property type="entry name" value="Winged helix' DNA-binding domain"/>
    <property type="match status" value="1"/>
</dbReference>
<dbReference type="PROSITE" id="PS51507">
    <property type="entry name" value="IRF_2"/>
    <property type="match status" value="1"/>
</dbReference>
<dbReference type="HOGENOM" id="CLU_883771_0_0_1"/>
<dbReference type="PhylomeDB" id="B3RVR8"/>
<dbReference type="InterPro" id="IPR036388">
    <property type="entry name" value="WH-like_DNA-bd_sf"/>
</dbReference>
<gene>
    <name evidence="2" type="ORF">TRIADDRAFT_63874</name>
</gene>
<dbReference type="RefSeq" id="XP_002111580.1">
    <property type="nucleotide sequence ID" value="XM_002111544.1"/>
</dbReference>
<dbReference type="Proteomes" id="UP000009022">
    <property type="component" value="Unassembled WGS sequence"/>
</dbReference>
<evidence type="ECO:0000313" key="2">
    <source>
        <dbReference type="EMBL" id="EDV25547.1"/>
    </source>
</evidence>
<dbReference type="AlphaFoldDB" id="B3RVR8"/>
<dbReference type="PANTHER" id="PTHR11949:SF17">
    <property type="entry name" value="IRF TRYPTOPHAN PENTAD REPEAT DOMAIN-CONTAINING PROTEIN"/>
    <property type="match status" value="1"/>
</dbReference>
<dbReference type="PRINTS" id="PR00267">
    <property type="entry name" value="INTFRNREGFCT"/>
</dbReference>
<dbReference type="InterPro" id="IPR001346">
    <property type="entry name" value="Interferon_reg_fact_DNA-bd_dom"/>
</dbReference>
<evidence type="ECO:0000259" key="1">
    <source>
        <dbReference type="PROSITE" id="PS51507"/>
    </source>
</evidence>
<dbReference type="Gene3D" id="1.10.10.10">
    <property type="entry name" value="Winged helix-like DNA-binding domain superfamily/Winged helix DNA-binding domain"/>
    <property type="match status" value="1"/>
</dbReference>
<dbReference type="CTD" id="6753290"/>
<keyword evidence="3" id="KW-1185">Reference proteome</keyword>
<dbReference type="GeneID" id="6753290"/>
<dbReference type="GO" id="GO:0006357">
    <property type="term" value="P:regulation of transcription by RNA polymerase II"/>
    <property type="evidence" value="ECO:0000318"/>
    <property type="project" value="GO_Central"/>
</dbReference>
<dbReference type="CDD" id="cd00103">
    <property type="entry name" value="IRF"/>
    <property type="match status" value="1"/>
</dbReference>
<dbReference type="EMBL" id="DS985244">
    <property type="protein sequence ID" value="EDV25547.1"/>
    <property type="molecule type" value="Genomic_DNA"/>
</dbReference>
<feature type="domain" description="IRF tryptophan pentad repeat" evidence="1">
    <location>
        <begin position="4"/>
        <end position="115"/>
    </location>
</feature>
<organism evidence="2 3">
    <name type="scientific">Trichoplax adhaerens</name>
    <name type="common">Trichoplax reptans</name>
    <dbReference type="NCBI Taxonomy" id="10228"/>
    <lineage>
        <taxon>Eukaryota</taxon>
        <taxon>Metazoa</taxon>
        <taxon>Placozoa</taxon>
        <taxon>Uniplacotomia</taxon>
        <taxon>Trichoplacea</taxon>
        <taxon>Trichoplacidae</taxon>
        <taxon>Trichoplax</taxon>
    </lineage>
</organism>
<dbReference type="InterPro" id="IPR036390">
    <property type="entry name" value="WH_DNA-bd_sf"/>
</dbReference>
<dbReference type="OrthoDB" id="6538197at2759"/>
<dbReference type="GO" id="GO:0000978">
    <property type="term" value="F:RNA polymerase II cis-regulatory region sequence-specific DNA binding"/>
    <property type="evidence" value="ECO:0000318"/>
    <property type="project" value="GO_Central"/>
</dbReference>
<dbReference type="eggNOG" id="ENOG502QVVN">
    <property type="taxonomic scope" value="Eukaryota"/>
</dbReference>
<evidence type="ECO:0000313" key="3">
    <source>
        <dbReference type="Proteomes" id="UP000009022"/>
    </source>
</evidence>
<protein>
    <recommendedName>
        <fullName evidence="1">IRF tryptophan pentad repeat domain-containing protein</fullName>
    </recommendedName>
</protein>
<sequence>MRKKPRLSEFIKEKLEARTIPGLEYIDRDKMVFRIPWKHGAKQGYQIETDGVIYVEWAKVTNKYSKYYNKPNVWKTNFRCAINSLPDVICLDDEQDKVNGKLRSDKEYRIFQFVSPDRKQTKERNCRNGFKVKSQKQNIDSSRSRKVKKTKKYKTQETRNVGQNINADLAPVKTESDSSEITHLNSIEEQLYDVSIATTDIHLQNSFSNMTPDWNDCNRALPTAFDGEIRFAHQDDNQDGTFSYHDNTATNETTTIEPLSSIPAYREILSYIRPSENSDDGYIPFDGYSPSEYNCSYHYPVCLQGHNASLCQSGY</sequence>
<dbReference type="SMART" id="SM00348">
    <property type="entry name" value="IRF"/>
    <property type="match status" value="1"/>
</dbReference>
<dbReference type="Pfam" id="PF00605">
    <property type="entry name" value="IRF"/>
    <property type="match status" value="1"/>
</dbReference>
<name>B3RVR8_TRIAD</name>
<proteinExistence type="predicted"/>